<reference evidence="2" key="1">
    <citation type="submission" date="2021-03" db="EMBL/GenBank/DDBJ databases">
        <title>Genome sequencing and assembly of Tianweitania sediminis.</title>
        <authorList>
            <person name="Chhetri G."/>
        </authorList>
    </citation>
    <scope>NUCLEOTIDE SEQUENCE</scope>
    <source>
        <strain evidence="2">Z8</strain>
    </source>
</reference>
<feature type="signal peptide" evidence="1">
    <location>
        <begin position="1"/>
        <end position="20"/>
    </location>
</feature>
<name>A0A8J7R2X7_9HYPH</name>
<dbReference type="RefSeq" id="WP_209335936.1">
    <property type="nucleotide sequence ID" value="NZ_JAGIYY010000004.1"/>
</dbReference>
<protein>
    <submittedName>
        <fullName evidence="2">Uncharacterized protein</fullName>
    </submittedName>
</protein>
<keyword evidence="1" id="KW-0732">Signal</keyword>
<proteinExistence type="predicted"/>
<sequence length="99" mass="10861">MIARIGIAFAIALSSSGAFADERLDAYSECWEKVATADVPDATGKALERALDALVDRANKACNRLAREAAKTNGKDAVNEMWRYMEVQFYNANLRESGD</sequence>
<organism evidence="2 3">
    <name type="scientific">Tianweitania sediminis</name>
    <dbReference type="NCBI Taxonomy" id="1502156"/>
    <lineage>
        <taxon>Bacteria</taxon>
        <taxon>Pseudomonadati</taxon>
        <taxon>Pseudomonadota</taxon>
        <taxon>Alphaproteobacteria</taxon>
        <taxon>Hyphomicrobiales</taxon>
        <taxon>Phyllobacteriaceae</taxon>
        <taxon>Tianweitania</taxon>
    </lineage>
</organism>
<dbReference type="AlphaFoldDB" id="A0A8J7R2X7"/>
<accession>A0A8J7R2X7</accession>
<dbReference type="EMBL" id="JAGIYY010000004">
    <property type="protein sequence ID" value="MBP0439918.1"/>
    <property type="molecule type" value="Genomic_DNA"/>
</dbReference>
<dbReference type="Proteomes" id="UP000666240">
    <property type="component" value="Unassembled WGS sequence"/>
</dbReference>
<evidence type="ECO:0000313" key="3">
    <source>
        <dbReference type="Proteomes" id="UP000666240"/>
    </source>
</evidence>
<feature type="chain" id="PRO_5035227025" evidence="1">
    <location>
        <begin position="21"/>
        <end position="99"/>
    </location>
</feature>
<keyword evidence="3" id="KW-1185">Reference proteome</keyword>
<evidence type="ECO:0000313" key="2">
    <source>
        <dbReference type="EMBL" id="MBP0439918.1"/>
    </source>
</evidence>
<evidence type="ECO:0000256" key="1">
    <source>
        <dbReference type="SAM" id="SignalP"/>
    </source>
</evidence>
<gene>
    <name evidence="2" type="ORF">J5Y06_14765</name>
</gene>
<comment type="caution">
    <text evidence="2">The sequence shown here is derived from an EMBL/GenBank/DDBJ whole genome shotgun (WGS) entry which is preliminary data.</text>
</comment>